<dbReference type="PANTHER" id="PTHR46103:SF1">
    <property type="entry name" value="RRNA METHYLTRANSFERASE 1, MITOCHONDRIAL"/>
    <property type="match status" value="1"/>
</dbReference>
<dbReference type="SUPFAM" id="SSF75217">
    <property type="entry name" value="alpha/beta knot"/>
    <property type="match status" value="1"/>
</dbReference>
<dbReference type="AlphaFoldDB" id="A0A6G1G2T1"/>
<feature type="non-terminal residue" evidence="4">
    <location>
        <position position="1"/>
    </location>
</feature>
<dbReference type="GO" id="GO:0005739">
    <property type="term" value="C:mitochondrion"/>
    <property type="evidence" value="ECO:0007669"/>
    <property type="project" value="TreeGrafter"/>
</dbReference>
<reference evidence="6" key="2">
    <citation type="submission" date="2020-04" db="EMBL/GenBank/DDBJ databases">
        <authorList>
            <consortium name="NCBI Genome Project"/>
        </authorList>
    </citation>
    <scope>NUCLEOTIDE SEQUENCE</scope>
    <source>
        <strain evidence="6">CBS 781.70</strain>
    </source>
</reference>
<dbReference type="OrthoDB" id="270651at2759"/>
<dbReference type="PANTHER" id="PTHR46103">
    <property type="entry name" value="RRNA METHYLTRANSFERASE 1, MITOCHONDRIAL"/>
    <property type="match status" value="1"/>
</dbReference>
<dbReference type="InterPro" id="IPR029028">
    <property type="entry name" value="Alpha/beta_knot_MTases"/>
</dbReference>
<feature type="non-terminal residue" evidence="4">
    <location>
        <position position="241"/>
    </location>
</feature>
<dbReference type="Proteomes" id="UP000504638">
    <property type="component" value="Unplaced"/>
</dbReference>
<keyword evidence="5" id="KW-1185">Reference proteome</keyword>
<proteinExistence type="predicted"/>
<dbReference type="InterPro" id="IPR047182">
    <property type="entry name" value="MRM1"/>
</dbReference>
<organism evidence="4">
    <name type="scientific">Eremomyces bilateralis CBS 781.70</name>
    <dbReference type="NCBI Taxonomy" id="1392243"/>
    <lineage>
        <taxon>Eukaryota</taxon>
        <taxon>Fungi</taxon>
        <taxon>Dikarya</taxon>
        <taxon>Ascomycota</taxon>
        <taxon>Pezizomycotina</taxon>
        <taxon>Dothideomycetes</taxon>
        <taxon>Dothideomycetes incertae sedis</taxon>
        <taxon>Eremomycetales</taxon>
        <taxon>Eremomycetaceae</taxon>
        <taxon>Eremomyces</taxon>
    </lineage>
</organism>
<evidence type="ECO:0000259" key="3">
    <source>
        <dbReference type="Pfam" id="PF00588"/>
    </source>
</evidence>
<evidence type="ECO:0000256" key="2">
    <source>
        <dbReference type="ARBA" id="ARBA00022679"/>
    </source>
</evidence>
<dbReference type="EMBL" id="ML975158">
    <property type="protein sequence ID" value="KAF1812226.1"/>
    <property type="molecule type" value="Genomic_DNA"/>
</dbReference>
<accession>A0A6G1G2T1</accession>
<gene>
    <name evidence="4 6" type="ORF">P152DRAFT_381456</name>
</gene>
<evidence type="ECO:0000313" key="4">
    <source>
        <dbReference type="EMBL" id="KAF1812226.1"/>
    </source>
</evidence>
<dbReference type="GeneID" id="54416302"/>
<sequence>DRVSEARPHNGLILEASPLPTPPVSALLPVDQRATQIDAASPSLTTTPSPSLTIPLPRHHHAFRSPFPFLPLFDTVLNPGNLGSLLRSVHFLGLPSVLLSTRTCAPLNASTLKAASGAADALRILAVSEPARFLDESIRNGWRVYGAASPEAAANIGEAMGWRSSSTREKHRRAKPLFEMSPHPLGKSPVILLIGGEGKGLRPALLKRCQGFLGITKGRKVGGDVGVDSLGVAVAGAVVME</sequence>
<dbReference type="RefSeq" id="XP_033533857.1">
    <property type="nucleotide sequence ID" value="XM_033675732.1"/>
</dbReference>
<keyword evidence="1" id="KW-0489">Methyltransferase</keyword>
<evidence type="ECO:0000313" key="6">
    <source>
        <dbReference type="RefSeq" id="XP_033533857.1"/>
    </source>
</evidence>
<protein>
    <submittedName>
        <fullName evidence="4 6">Alpha/beta knot</fullName>
    </submittedName>
</protein>
<reference evidence="4 6" key="1">
    <citation type="submission" date="2020-01" db="EMBL/GenBank/DDBJ databases">
        <authorList>
            <consortium name="DOE Joint Genome Institute"/>
            <person name="Haridas S."/>
            <person name="Albert R."/>
            <person name="Binder M."/>
            <person name="Bloem J."/>
            <person name="Labutti K."/>
            <person name="Salamov A."/>
            <person name="Andreopoulos B."/>
            <person name="Baker S.E."/>
            <person name="Barry K."/>
            <person name="Bills G."/>
            <person name="Bluhm B.H."/>
            <person name="Cannon C."/>
            <person name="Castanera R."/>
            <person name="Culley D.E."/>
            <person name="Daum C."/>
            <person name="Ezra D."/>
            <person name="Gonzalez J.B."/>
            <person name="Henrissat B."/>
            <person name="Kuo A."/>
            <person name="Liang C."/>
            <person name="Lipzen A."/>
            <person name="Lutzoni F."/>
            <person name="Magnuson J."/>
            <person name="Mondo S."/>
            <person name="Nolan M."/>
            <person name="Ohm R."/>
            <person name="Pangilinan J."/>
            <person name="Park H.-J."/>
            <person name="Ramirez L."/>
            <person name="Alfaro M."/>
            <person name="Sun H."/>
            <person name="Tritt A."/>
            <person name="Yoshinaga Y."/>
            <person name="Zwiers L.-H."/>
            <person name="Turgeon B.G."/>
            <person name="Goodwin S.B."/>
            <person name="Spatafora J.W."/>
            <person name="Crous P.W."/>
            <person name="Grigoriev I.V."/>
        </authorList>
    </citation>
    <scope>NUCLEOTIDE SEQUENCE</scope>
    <source>
        <strain evidence="4 6">CBS 781.70</strain>
    </source>
</reference>
<dbReference type="GO" id="GO:0016435">
    <property type="term" value="F:rRNA (guanine) methyltransferase activity"/>
    <property type="evidence" value="ECO:0007669"/>
    <property type="project" value="TreeGrafter"/>
</dbReference>
<dbReference type="Pfam" id="PF00588">
    <property type="entry name" value="SpoU_methylase"/>
    <property type="match status" value="1"/>
</dbReference>
<evidence type="ECO:0000256" key="1">
    <source>
        <dbReference type="ARBA" id="ARBA00022603"/>
    </source>
</evidence>
<evidence type="ECO:0000313" key="5">
    <source>
        <dbReference type="Proteomes" id="UP000504638"/>
    </source>
</evidence>
<name>A0A6G1G2T1_9PEZI</name>
<dbReference type="Gene3D" id="3.40.1280.10">
    <property type="match status" value="1"/>
</dbReference>
<dbReference type="InterPro" id="IPR029026">
    <property type="entry name" value="tRNA_m1G_MTases_N"/>
</dbReference>
<dbReference type="GO" id="GO:0003723">
    <property type="term" value="F:RNA binding"/>
    <property type="evidence" value="ECO:0007669"/>
    <property type="project" value="InterPro"/>
</dbReference>
<reference evidence="6" key="3">
    <citation type="submission" date="2025-04" db="UniProtKB">
        <authorList>
            <consortium name="RefSeq"/>
        </authorList>
    </citation>
    <scope>IDENTIFICATION</scope>
    <source>
        <strain evidence="6">CBS 781.70</strain>
    </source>
</reference>
<feature type="domain" description="tRNA/rRNA methyltransferase SpoU type" evidence="3">
    <location>
        <begin position="73"/>
        <end position="240"/>
    </location>
</feature>
<keyword evidence="2" id="KW-0808">Transferase</keyword>
<dbReference type="InterPro" id="IPR001537">
    <property type="entry name" value="SpoU_MeTrfase"/>
</dbReference>